<evidence type="ECO:0000313" key="3">
    <source>
        <dbReference type="EMBL" id="SHJ56985.1"/>
    </source>
</evidence>
<sequence length="341" mass="39206">MRIPSLDGIRCIAVVFVLLSHTRGTVGFYYPQFIAPLFGLGNLGVRIFFVLSGYLITTLLLLEREKYGQISLKKFYMRRTIRIFPALYFYVFCIFIADYLGWLDLTALDFIYSITYTVNYYFDSSWQVGHLWSLAVEEQFYLLWPLTLLLLGNKRGLLFACGVILVVPVIRVLTWQFMPSQFPGIGATFHTVCDALATGCVLAGIRYYWGTPSLWGRSVGGWLVPLLVILVFFLNYFRGSISLSYPIGYTLLNICIALLIEWATRLKNGISYSILNSKIFVYIGTLSYSLYLWQQPFLNRKSDLIYNSFPLNILLVFVAALVSYYLVEKPILSLRSRYSRL</sequence>
<feature type="transmembrane region" description="Helical" evidence="1">
    <location>
        <begin position="275"/>
        <end position="293"/>
    </location>
</feature>
<dbReference type="InterPro" id="IPR002656">
    <property type="entry name" value="Acyl_transf_3_dom"/>
</dbReference>
<dbReference type="PANTHER" id="PTHR23028">
    <property type="entry name" value="ACETYLTRANSFERASE"/>
    <property type="match status" value="1"/>
</dbReference>
<feature type="transmembrane region" description="Helical" evidence="1">
    <location>
        <begin position="157"/>
        <end position="178"/>
    </location>
</feature>
<gene>
    <name evidence="3" type="ORF">SAMN02745165_02676</name>
</gene>
<dbReference type="GO" id="GO:0016020">
    <property type="term" value="C:membrane"/>
    <property type="evidence" value="ECO:0007669"/>
    <property type="project" value="TreeGrafter"/>
</dbReference>
<keyword evidence="1" id="KW-0472">Membrane</keyword>
<accession>A0A1M6KDG2</accession>
<dbReference type="Pfam" id="PF01757">
    <property type="entry name" value="Acyl_transf_3"/>
    <property type="match status" value="1"/>
</dbReference>
<protein>
    <submittedName>
        <fullName evidence="3">Peptidoglycan/LPS O-acetylase OafA/YrhL, contains acyltransferase and SGNH-hydrolase domains</fullName>
    </submittedName>
</protein>
<feature type="transmembrane region" description="Helical" evidence="1">
    <location>
        <begin position="305"/>
        <end position="327"/>
    </location>
</feature>
<feature type="transmembrane region" description="Helical" evidence="1">
    <location>
        <begin position="219"/>
        <end position="237"/>
    </location>
</feature>
<dbReference type="Proteomes" id="UP000184171">
    <property type="component" value="Unassembled WGS sequence"/>
</dbReference>
<name>A0A1M6KDG2_MALRU</name>
<feature type="transmembrane region" description="Helical" evidence="1">
    <location>
        <begin position="12"/>
        <end position="31"/>
    </location>
</feature>
<feature type="transmembrane region" description="Helical" evidence="1">
    <location>
        <begin position="184"/>
        <end position="207"/>
    </location>
</feature>
<keyword evidence="3" id="KW-0808">Transferase</keyword>
<dbReference type="GO" id="GO:0016747">
    <property type="term" value="F:acyltransferase activity, transferring groups other than amino-acyl groups"/>
    <property type="evidence" value="ECO:0007669"/>
    <property type="project" value="InterPro"/>
</dbReference>
<dbReference type="InterPro" id="IPR050879">
    <property type="entry name" value="Acyltransferase_3"/>
</dbReference>
<organism evidence="3 4">
    <name type="scientific">Malonomonas rubra DSM 5091</name>
    <dbReference type="NCBI Taxonomy" id="1122189"/>
    <lineage>
        <taxon>Bacteria</taxon>
        <taxon>Pseudomonadati</taxon>
        <taxon>Thermodesulfobacteriota</taxon>
        <taxon>Desulfuromonadia</taxon>
        <taxon>Desulfuromonadales</taxon>
        <taxon>Geopsychrobacteraceae</taxon>
        <taxon>Malonomonas</taxon>
    </lineage>
</organism>
<feature type="domain" description="Acyltransferase 3" evidence="2">
    <location>
        <begin position="4"/>
        <end position="323"/>
    </location>
</feature>
<feature type="transmembrane region" description="Helical" evidence="1">
    <location>
        <begin position="83"/>
        <end position="102"/>
    </location>
</feature>
<dbReference type="EMBL" id="FQZT01000010">
    <property type="protein sequence ID" value="SHJ56985.1"/>
    <property type="molecule type" value="Genomic_DNA"/>
</dbReference>
<keyword evidence="1" id="KW-1133">Transmembrane helix</keyword>
<evidence type="ECO:0000259" key="2">
    <source>
        <dbReference type="Pfam" id="PF01757"/>
    </source>
</evidence>
<dbReference type="OrthoDB" id="5501619at2"/>
<dbReference type="GO" id="GO:0009103">
    <property type="term" value="P:lipopolysaccharide biosynthetic process"/>
    <property type="evidence" value="ECO:0007669"/>
    <property type="project" value="TreeGrafter"/>
</dbReference>
<dbReference type="RefSeq" id="WP_072909242.1">
    <property type="nucleotide sequence ID" value="NZ_FQZT01000010.1"/>
</dbReference>
<dbReference type="PANTHER" id="PTHR23028:SF53">
    <property type="entry name" value="ACYL_TRANSF_3 DOMAIN-CONTAINING PROTEIN"/>
    <property type="match status" value="1"/>
</dbReference>
<keyword evidence="3" id="KW-0012">Acyltransferase</keyword>
<dbReference type="AlphaFoldDB" id="A0A1M6KDG2"/>
<evidence type="ECO:0000313" key="4">
    <source>
        <dbReference type="Proteomes" id="UP000184171"/>
    </source>
</evidence>
<keyword evidence="3" id="KW-0378">Hydrolase</keyword>
<keyword evidence="4" id="KW-1185">Reference proteome</keyword>
<dbReference type="STRING" id="1122189.SAMN02745165_02676"/>
<dbReference type="GO" id="GO:0016787">
    <property type="term" value="F:hydrolase activity"/>
    <property type="evidence" value="ECO:0007669"/>
    <property type="project" value="UniProtKB-KW"/>
</dbReference>
<keyword evidence="1" id="KW-0812">Transmembrane</keyword>
<feature type="transmembrane region" description="Helical" evidence="1">
    <location>
        <begin position="243"/>
        <end position="263"/>
    </location>
</feature>
<feature type="transmembrane region" description="Helical" evidence="1">
    <location>
        <begin position="43"/>
        <end position="62"/>
    </location>
</feature>
<reference evidence="3 4" key="1">
    <citation type="submission" date="2016-11" db="EMBL/GenBank/DDBJ databases">
        <authorList>
            <person name="Jaros S."/>
            <person name="Januszkiewicz K."/>
            <person name="Wedrychowicz H."/>
        </authorList>
    </citation>
    <scope>NUCLEOTIDE SEQUENCE [LARGE SCALE GENOMIC DNA]</scope>
    <source>
        <strain evidence="3 4">DSM 5091</strain>
    </source>
</reference>
<feature type="transmembrane region" description="Helical" evidence="1">
    <location>
        <begin position="131"/>
        <end position="150"/>
    </location>
</feature>
<proteinExistence type="predicted"/>
<evidence type="ECO:0000256" key="1">
    <source>
        <dbReference type="SAM" id="Phobius"/>
    </source>
</evidence>